<dbReference type="OrthoDB" id="422368at2759"/>
<gene>
    <name evidence="14" type="primary">RvY_19152-1</name>
    <name evidence="14" type="synonym">RvY_19152.1</name>
    <name evidence="14" type="ORF">RvY_19152</name>
</gene>
<dbReference type="EMBL" id="BDGG01000025">
    <property type="protein sequence ID" value="GAV09648.1"/>
    <property type="molecule type" value="Genomic_DNA"/>
</dbReference>
<evidence type="ECO:0000256" key="11">
    <source>
        <dbReference type="ARBA" id="ARBA00047273"/>
    </source>
</evidence>
<dbReference type="CDD" id="cd11298">
    <property type="entry name" value="O-FucT-2"/>
    <property type="match status" value="1"/>
</dbReference>
<comment type="caution">
    <text evidence="14">The sequence shown here is derived from an EMBL/GenBank/DDBJ whole genome shotgun (WGS) entry which is preliminary data.</text>
</comment>
<dbReference type="PANTHER" id="PTHR13398">
    <property type="entry name" value="GDP-FUCOSE PROTEIN O-FUCOSYLTRANSFERASE 2"/>
    <property type="match status" value="1"/>
</dbReference>
<dbReference type="Proteomes" id="UP000186922">
    <property type="component" value="Unassembled WGS sequence"/>
</dbReference>
<dbReference type="PANTHER" id="PTHR13398:SF0">
    <property type="entry name" value="GDP-FUCOSE PROTEIN O-FUCOSYLTRANSFERASE 2"/>
    <property type="match status" value="1"/>
</dbReference>
<comment type="subcellular location">
    <subcellularLocation>
        <location evidence="1">Endoplasmic reticulum</location>
    </subcellularLocation>
</comment>
<evidence type="ECO:0000256" key="8">
    <source>
        <dbReference type="ARBA" id="ARBA00025803"/>
    </source>
</evidence>
<keyword evidence="15" id="KW-1185">Reference proteome</keyword>
<comment type="catalytic activity">
    <reaction evidence="11">
        <text>L-threonyl-[protein] + GDP-beta-L-fucose = 3-O-(alpha-L-fucosyl)-L-threonyl-[protein] + GDP + H(+)</text>
        <dbReference type="Rhea" id="RHEA:70491"/>
        <dbReference type="Rhea" id="RHEA-COMP:11060"/>
        <dbReference type="Rhea" id="RHEA-COMP:17915"/>
        <dbReference type="ChEBI" id="CHEBI:15378"/>
        <dbReference type="ChEBI" id="CHEBI:30013"/>
        <dbReference type="ChEBI" id="CHEBI:57273"/>
        <dbReference type="ChEBI" id="CHEBI:58189"/>
        <dbReference type="ChEBI" id="CHEBI:189631"/>
        <dbReference type="EC" id="2.4.1.221"/>
    </reaction>
    <physiologicalReaction direction="left-to-right" evidence="11">
        <dbReference type="Rhea" id="RHEA:70492"/>
    </physiologicalReaction>
</comment>
<dbReference type="GO" id="GO:0005783">
    <property type="term" value="C:endoplasmic reticulum"/>
    <property type="evidence" value="ECO:0007669"/>
    <property type="project" value="UniProtKB-SubCell"/>
</dbReference>
<feature type="signal peptide" evidence="13">
    <location>
        <begin position="1"/>
        <end position="18"/>
    </location>
</feature>
<keyword evidence="7" id="KW-0119">Carbohydrate metabolism</keyword>
<dbReference type="AlphaFoldDB" id="A0A1D1WAL7"/>
<dbReference type="Gene3D" id="3.40.50.11350">
    <property type="match status" value="1"/>
</dbReference>
<dbReference type="GO" id="GO:0046922">
    <property type="term" value="F:peptide-O-fucosyltransferase activity"/>
    <property type="evidence" value="ECO:0007669"/>
    <property type="project" value="UniProtKB-EC"/>
</dbReference>
<reference evidence="14 15" key="1">
    <citation type="journal article" date="2016" name="Nat. Commun.">
        <title>Extremotolerant tardigrade genome and improved radiotolerance of human cultured cells by tardigrade-unique protein.</title>
        <authorList>
            <person name="Hashimoto T."/>
            <person name="Horikawa D.D."/>
            <person name="Saito Y."/>
            <person name="Kuwahara H."/>
            <person name="Kozuka-Hata H."/>
            <person name="Shin-I T."/>
            <person name="Minakuchi Y."/>
            <person name="Ohishi K."/>
            <person name="Motoyama A."/>
            <person name="Aizu T."/>
            <person name="Enomoto A."/>
            <person name="Kondo K."/>
            <person name="Tanaka S."/>
            <person name="Hara Y."/>
            <person name="Koshikawa S."/>
            <person name="Sagara H."/>
            <person name="Miura T."/>
            <person name="Yokobori S."/>
            <person name="Miyagawa K."/>
            <person name="Suzuki Y."/>
            <person name="Kubo T."/>
            <person name="Oyama M."/>
            <person name="Kohara Y."/>
            <person name="Fujiyama A."/>
            <person name="Arakawa K."/>
            <person name="Katayama T."/>
            <person name="Toyoda A."/>
            <person name="Kunieda T."/>
        </authorList>
    </citation>
    <scope>NUCLEOTIDE SEQUENCE [LARGE SCALE GENOMIC DNA]</scope>
    <source>
        <strain evidence="14 15">YOKOZUNA-1</strain>
    </source>
</reference>
<evidence type="ECO:0000256" key="3">
    <source>
        <dbReference type="ARBA" id="ARBA00012196"/>
    </source>
</evidence>
<dbReference type="EC" id="2.4.1.221" evidence="3"/>
<dbReference type="GO" id="GO:0006004">
    <property type="term" value="P:fucose metabolic process"/>
    <property type="evidence" value="ECO:0007669"/>
    <property type="project" value="UniProtKB-KW"/>
</dbReference>
<evidence type="ECO:0000256" key="4">
    <source>
        <dbReference type="ARBA" id="ARBA00022679"/>
    </source>
</evidence>
<keyword evidence="13" id="KW-0732">Signal</keyword>
<comment type="catalytic activity">
    <reaction evidence="12">
        <text>L-seryl-[protein] + GDP-beta-L-fucose = 3-O-(alpha-L-fucosyl)-L-seryl-[protein] + GDP + H(+)</text>
        <dbReference type="Rhea" id="RHEA:63644"/>
        <dbReference type="Rhea" id="RHEA-COMP:9863"/>
        <dbReference type="Rhea" id="RHEA-COMP:17914"/>
        <dbReference type="ChEBI" id="CHEBI:15378"/>
        <dbReference type="ChEBI" id="CHEBI:29999"/>
        <dbReference type="ChEBI" id="CHEBI:57273"/>
        <dbReference type="ChEBI" id="CHEBI:58189"/>
        <dbReference type="ChEBI" id="CHEBI:189632"/>
        <dbReference type="EC" id="2.4.1.221"/>
    </reaction>
    <physiologicalReaction direction="left-to-right" evidence="12">
        <dbReference type="Rhea" id="RHEA:63645"/>
    </physiologicalReaction>
</comment>
<accession>A0A1D1WAL7</accession>
<keyword evidence="4" id="KW-0808">Transferase</keyword>
<dbReference type="STRING" id="947166.A0A1D1WAL7"/>
<dbReference type="InterPro" id="IPR045130">
    <property type="entry name" value="OFUT2-like"/>
</dbReference>
<sequence length="437" mass="50718">MDSLFVLFKLAYLVLCSSEDVTLSVSSSTTFGRDESCTRESCSRTRRYLLYDVNPGEGFNLRRDVYLRAAIFLKHLNDRDTKNEWTLVLPPWGPLYHWQRRDIPQEGLPWSLFFDILSLNSYVPVMEFDDYLAERKLPVIEQIFYLLSFDFDKIDLQSEWLLEEANCDEIPAFPYVTNPQEQHVEGWIWGYAGISPKKIQCYRTLGSADSIISRLLALTSTKDRAVMFERFENVLHDHFSGKEYWAARKSMKFAKNLVELAENFRKEFLSQMETDHEVTYSATATNESTGGPYICAHLRRQDYLRARPDEVPSMKEAALQLRHVFRKQSLNTVFVATDGTDQEIKELKGALGPGFNVVTYRPPENLLQKIKEGGAAIVEQITCSHSKYFIGSYESTFSFRIQEERELMGFSPDTTFNRFCKFSHAKCQQPTQWRVEL</sequence>
<evidence type="ECO:0000256" key="9">
    <source>
        <dbReference type="ARBA" id="ARBA00026232"/>
    </source>
</evidence>
<evidence type="ECO:0000256" key="12">
    <source>
        <dbReference type="ARBA" id="ARBA00048647"/>
    </source>
</evidence>
<feature type="chain" id="PRO_5008899347" description="GDP-fucose protein O-fucosyltransferase 2" evidence="13">
    <location>
        <begin position="19"/>
        <end position="437"/>
    </location>
</feature>
<evidence type="ECO:0000256" key="7">
    <source>
        <dbReference type="ARBA" id="ARBA00023277"/>
    </source>
</evidence>
<dbReference type="InterPro" id="IPR019378">
    <property type="entry name" value="GDP-Fuc_O-FucTrfase"/>
</dbReference>
<keyword evidence="6" id="KW-0294">Fucose metabolism</keyword>
<proteinExistence type="inferred from homology"/>
<evidence type="ECO:0000313" key="14">
    <source>
        <dbReference type="EMBL" id="GAV09648.1"/>
    </source>
</evidence>
<comment type="similarity">
    <text evidence="8">Belongs to the glycosyltransferase 68 family.</text>
</comment>
<evidence type="ECO:0000256" key="5">
    <source>
        <dbReference type="ARBA" id="ARBA00022824"/>
    </source>
</evidence>
<organism evidence="14 15">
    <name type="scientific">Ramazzottius varieornatus</name>
    <name type="common">Water bear</name>
    <name type="synonym">Tardigrade</name>
    <dbReference type="NCBI Taxonomy" id="947166"/>
    <lineage>
        <taxon>Eukaryota</taxon>
        <taxon>Metazoa</taxon>
        <taxon>Ecdysozoa</taxon>
        <taxon>Tardigrada</taxon>
        <taxon>Eutardigrada</taxon>
        <taxon>Parachela</taxon>
        <taxon>Hypsibioidea</taxon>
        <taxon>Ramazzottiidae</taxon>
        <taxon>Ramazzottius</taxon>
    </lineage>
</organism>
<comment type="pathway">
    <text evidence="2">Protein modification; protein glycosylation.</text>
</comment>
<evidence type="ECO:0000256" key="13">
    <source>
        <dbReference type="SAM" id="SignalP"/>
    </source>
</evidence>
<keyword evidence="5" id="KW-0256">Endoplasmic reticulum</keyword>
<dbReference type="Pfam" id="PF10250">
    <property type="entry name" value="O-FucT"/>
    <property type="match status" value="1"/>
</dbReference>
<evidence type="ECO:0000256" key="6">
    <source>
        <dbReference type="ARBA" id="ARBA00023253"/>
    </source>
</evidence>
<evidence type="ECO:0000256" key="10">
    <source>
        <dbReference type="ARBA" id="ARBA00033083"/>
    </source>
</evidence>
<dbReference type="Gene3D" id="3.40.50.11340">
    <property type="match status" value="1"/>
</dbReference>
<protein>
    <recommendedName>
        <fullName evidence="9">GDP-fucose protein O-fucosyltransferase 2</fullName>
        <ecNumber evidence="3">2.4.1.221</ecNumber>
    </recommendedName>
    <alternativeName>
        <fullName evidence="10">Peptide-O-fucosyltransferase 2</fullName>
    </alternativeName>
</protein>
<evidence type="ECO:0000256" key="1">
    <source>
        <dbReference type="ARBA" id="ARBA00004240"/>
    </source>
</evidence>
<evidence type="ECO:0000313" key="15">
    <source>
        <dbReference type="Proteomes" id="UP000186922"/>
    </source>
</evidence>
<name>A0A1D1WAL7_RAMVA</name>
<evidence type="ECO:0000256" key="2">
    <source>
        <dbReference type="ARBA" id="ARBA00004922"/>
    </source>
</evidence>